<name>A0A9D2IUW8_9FIRM</name>
<proteinExistence type="inferred from homology"/>
<keyword evidence="6" id="KW-0862">Zinc</keyword>
<dbReference type="InterPro" id="IPR050072">
    <property type="entry name" value="Peptidase_M20A"/>
</dbReference>
<protein>
    <submittedName>
        <fullName evidence="9">Sapep family Mn(2+)-dependent dipeptidase</fullName>
        <ecNumber evidence="9">3.4.13.-</ecNumber>
    </submittedName>
</protein>
<comment type="caution">
    <text evidence="9">The sequence shown here is derived from an EMBL/GenBank/DDBJ whole genome shotgun (WGS) entry which is preliminary data.</text>
</comment>
<dbReference type="GO" id="GO:0008270">
    <property type="term" value="F:zinc ion binding"/>
    <property type="evidence" value="ECO:0007669"/>
    <property type="project" value="InterPro"/>
</dbReference>
<dbReference type="EC" id="3.4.13.-" evidence="9"/>
<organism evidence="9 10">
    <name type="scientific">Candidatus Gallimonas intestinigallinarum</name>
    <dbReference type="NCBI Taxonomy" id="2838604"/>
    <lineage>
        <taxon>Bacteria</taxon>
        <taxon>Bacillati</taxon>
        <taxon>Bacillota</taxon>
        <taxon>Clostridia</taxon>
        <taxon>Candidatus Gallimonas</taxon>
    </lineage>
</organism>
<dbReference type="SUPFAM" id="SSF53187">
    <property type="entry name" value="Zn-dependent exopeptidases"/>
    <property type="match status" value="1"/>
</dbReference>
<dbReference type="GO" id="GO:0006508">
    <property type="term" value="P:proteolysis"/>
    <property type="evidence" value="ECO:0007669"/>
    <property type="project" value="UniProtKB-KW"/>
</dbReference>
<evidence type="ECO:0000256" key="5">
    <source>
        <dbReference type="ARBA" id="ARBA00022801"/>
    </source>
</evidence>
<dbReference type="InterPro" id="IPR002933">
    <property type="entry name" value="Peptidase_M20"/>
</dbReference>
<evidence type="ECO:0000256" key="7">
    <source>
        <dbReference type="ARBA" id="ARBA00022997"/>
    </source>
</evidence>
<evidence type="ECO:0000256" key="3">
    <source>
        <dbReference type="ARBA" id="ARBA00022670"/>
    </source>
</evidence>
<dbReference type="GO" id="GO:0016805">
    <property type="term" value="F:dipeptidase activity"/>
    <property type="evidence" value="ECO:0007669"/>
    <property type="project" value="UniProtKB-KW"/>
</dbReference>
<dbReference type="Gene3D" id="3.30.70.360">
    <property type="match status" value="2"/>
</dbReference>
<gene>
    <name evidence="9" type="ORF">H9812_01560</name>
</gene>
<dbReference type="GO" id="GO:0008777">
    <property type="term" value="F:acetylornithine deacetylase activity"/>
    <property type="evidence" value="ECO:0007669"/>
    <property type="project" value="TreeGrafter"/>
</dbReference>
<evidence type="ECO:0000256" key="8">
    <source>
        <dbReference type="ARBA" id="ARBA00023049"/>
    </source>
</evidence>
<evidence type="ECO:0000256" key="2">
    <source>
        <dbReference type="ARBA" id="ARBA00006247"/>
    </source>
</evidence>
<keyword evidence="7 9" id="KW-0224">Dipeptidase</keyword>
<evidence type="ECO:0000256" key="4">
    <source>
        <dbReference type="ARBA" id="ARBA00022723"/>
    </source>
</evidence>
<dbReference type="PANTHER" id="PTHR43808:SF31">
    <property type="entry name" value="N-ACETYL-L-CITRULLINE DEACETYLASE"/>
    <property type="match status" value="1"/>
</dbReference>
<accession>A0A9D2IUW8</accession>
<dbReference type="AlphaFoldDB" id="A0A9D2IUW8"/>
<dbReference type="Pfam" id="PF01546">
    <property type="entry name" value="Peptidase_M20"/>
    <property type="match status" value="1"/>
</dbReference>
<dbReference type="Gene3D" id="3.40.630.10">
    <property type="entry name" value="Zn peptidases"/>
    <property type="match status" value="1"/>
</dbReference>
<comment type="cofactor">
    <cofactor evidence="1">
        <name>Zn(2+)</name>
        <dbReference type="ChEBI" id="CHEBI:29105"/>
    </cofactor>
</comment>
<keyword evidence="4" id="KW-0479">Metal-binding</keyword>
<dbReference type="GO" id="GO:0008237">
    <property type="term" value="F:metallopeptidase activity"/>
    <property type="evidence" value="ECO:0007669"/>
    <property type="project" value="UniProtKB-KW"/>
</dbReference>
<evidence type="ECO:0000313" key="9">
    <source>
        <dbReference type="EMBL" id="HIZ24151.1"/>
    </source>
</evidence>
<evidence type="ECO:0000313" key="10">
    <source>
        <dbReference type="Proteomes" id="UP000824044"/>
    </source>
</evidence>
<keyword evidence="3" id="KW-0645">Protease</keyword>
<dbReference type="Proteomes" id="UP000824044">
    <property type="component" value="Unassembled WGS sequence"/>
</dbReference>
<dbReference type="EMBL" id="DXBS01000036">
    <property type="protein sequence ID" value="HIZ24151.1"/>
    <property type="molecule type" value="Genomic_DNA"/>
</dbReference>
<reference evidence="9" key="2">
    <citation type="submission" date="2021-04" db="EMBL/GenBank/DDBJ databases">
        <authorList>
            <person name="Gilroy R."/>
        </authorList>
    </citation>
    <scope>NUCLEOTIDE SEQUENCE</scope>
    <source>
        <strain evidence="9">CHK33-5263</strain>
    </source>
</reference>
<dbReference type="GO" id="GO:0006526">
    <property type="term" value="P:L-arginine biosynthetic process"/>
    <property type="evidence" value="ECO:0007669"/>
    <property type="project" value="TreeGrafter"/>
</dbReference>
<dbReference type="NCBIfam" id="TIGR01887">
    <property type="entry name" value="dipeptidaselike"/>
    <property type="match status" value="1"/>
</dbReference>
<dbReference type="InterPro" id="IPR036264">
    <property type="entry name" value="Bact_exopeptidase_dim_dom"/>
</dbReference>
<dbReference type="InterPro" id="IPR010964">
    <property type="entry name" value="M20A_pepV-rel"/>
</dbReference>
<comment type="similarity">
    <text evidence="2">Belongs to the peptidase M20A family.</text>
</comment>
<sequence>MTDCFEQTVKSISESIRFDSSLKDPTPAMPFGKGAADCLAHFLSLAQDLGFETHNYDNYIGEVTFGTGPAEFAILAHLDVVPAGSGWTKDPFGGEVSDDKIWGRGAMDDKGPAFCVLYAMKQLKDEGFVPKKRIRFLLGCNEEAGWGCIGHFNEVSTMPEEGFSPDGSFPVIYAEKGILHVRLHFPVKNPPFSYLSGGTSVNMVCAECSATPRTLTVTRARELGLEIKGKKIIAYGKSAHGSTPELGKNAILPILTFFENKSADVKKVIDCLFRDACGLTELADETGRLTLSPDIIKFRKGELQVICDIRYPATVPYADVVEKLRKIGVKFETLHHQAPLMQEKNSALVQTLLKTYENCTNTQAEPIAIGGGTYARALKCGVAFGPEMADDEPVVHQADEYITLERVRLLLDVYKQAIFELTK</sequence>
<keyword evidence="8" id="KW-0482">Metalloprotease</keyword>
<evidence type="ECO:0000256" key="6">
    <source>
        <dbReference type="ARBA" id="ARBA00022833"/>
    </source>
</evidence>
<dbReference type="SUPFAM" id="SSF55031">
    <property type="entry name" value="Bacterial exopeptidase dimerisation domain"/>
    <property type="match status" value="1"/>
</dbReference>
<keyword evidence="5 9" id="KW-0378">Hydrolase</keyword>
<evidence type="ECO:0000256" key="1">
    <source>
        <dbReference type="ARBA" id="ARBA00001947"/>
    </source>
</evidence>
<dbReference type="PANTHER" id="PTHR43808">
    <property type="entry name" value="ACETYLORNITHINE DEACETYLASE"/>
    <property type="match status" value="1"/>
</dbReference>
<reference evidence="9" key="1">
    <citation type="journal article" date="2021" name="PeerJ">
        <title>Extensive microbial diversity within the chicken gut microbiome revealed by metagenomics and culture.</title>
        <authorList>
            <person name="Gilroy R."/>
            <person name="Ravi A."/>
            <person name="Getino M."/>
            <person name="Pursley I."/>
            <person name="Horton D.L."/>
            <person name="Alikhan N.F."/>
            <person name="Baker D."/>
            <person name="Gharbi K."/>
            <person name="Hall N."/>
            <person name="Watson M."/>
            <person name="Adriaenssens E.M."/>
            <person name="Foster-Nyarko E."/>
            <person name="Jarju S."/>
            <person name="Secka A."/>
            <person name="Antonio M."/>
            <person name="Oren A."/>
            <person name="Chaudhuri R.R."/>
            <person name="La Ragione R."/>
            <person name="Hildebrand F."/>
            <person name="Pallen M.J."/>
        </authorList>
    </citation>
    <scope>NUCLEOTIDE SEQUENCE</scope>
    <source>
        <strain evidence="9">CHK33-5263</strain>
    </source>
</reference>